<dbReference type="CDD" id="cd07344">
    <property type="entry name" value="M48_yhfN_like"/>
    <property type="match status" value="1"/>
</dbReference>
<organism evidence="2 3">
    <name type="scientific">Ameyamaea chiangmaiensis</name>
    <dbReference type="NCBI Taxonomy" id="442969"/>
    <lineage>
        <taxon>Bacteria</taxon>
        <taxon>Pseudomonadati</taxon>
        <taxon>Pseudomonadota</taxon>
        <taxon>Alphaproteobacteria</taxon>
        <taxon>Acetobacterales</taxon>
        <taxon>Acetobacteraceae</taxon>
        <taxon>Ameyamaea</taxon>
    </lineage>
</organism>
<reference evidence="2 3" key="1">
    <citation type="submission" date="2020-06" db="EMBL/GenBank/DDBJ databases">
        <title>Description of novel acetic acid bacteria.</title>
        <authorList>
            <person name="Sombolestani A."/>
        </authorList>
    </citation>
    <scope>NUCLEOTIDE SEQUENCE [LARGE SCALE GENOMIC DNA]</scope>
    <source>
        <strain evidence="2 3">LMG 27010</strain>
    </source>
</reference>
<accession>A0A850PFZ2</accession>
<sequence>MLPETIALATEAGALTTRVTWRRSPRARRITLRIDPSGTGIVVTLPIDTPVESGLTLVRTHGDWIARRLASMPAVVPVADGGSVMLDGVAHAVRHRTDARRGVWLEAEAIHVSGDVAFLSRRVREFLMREARARLSGRVQTAAQGSGLTPRALVLRDTRSRWGSCSDSGQVMLCWRLVMAPVWVQEYVIVHELAHLRHFDHGVAFWALVERLCDRRREAEHWLRRNGAALLRAV</sequence>
<dbReference type="Proteomes" id="UP000585665">
    <property type="component" value="Unassembled WGS sequence"/>
</dbReference>
<dbReference type="EMBL" id="JABXXR010000178">
    <property type="protein sequence ID" value="NVN41753.1"/>
    <property type="molecule type" value="Genomic_DNA"/>
</dbReference>
<dbReference type="Gene3D" id="3.30.2010.10">
    <property type="entry name" value="Metalloproteases ('zincins'), catalytic domain"/>
    <property type="match status" value="1"/>
</dbReference>
<proteinExistence type="predicted"/>
<name>A0A850PFZ2_9PROT</name>
<dbReference type="InterPro" id="IPR002725">
    <property type="entry name" value="YgjP-like_metallopeptidase"/>
</dbReference>
<dbReference type="PANTHER" id="PTHR30399:SF1">
    <property type="entry name" value="UTP PYROPHOSPHATASE"/>
    <property type="match status" value="1"/>
</dbReference>
<evidence type="ECO:0000313" key="3">
    <source>
        <dbReference type="Proteomes" id="UP000585665"/>
    </source>
</evidence>
<gene>
    <name evidence="2" type="ORF">HUK82_14455</name>
</gene>
<dbReference type="Pfam" id="PF01863">
    <property type="entry name" value="YgjP-like"/>
    <property type="match status" value="1"/>
</dbReference>
<dbReference type="PANTHER" id="PTHR30399">
    <property type="entry name" value="UNCHARACTERIZED PROTEIN YGJP"/>
    <property type="match status" value="1"/>
</dbReference>
<evidence type="ECO:0000313" key="2">
    <source>
        <dbReference type="EMBL" id="NVN41753.1"/>
    </source>
</evidence>
<evidence type="ECO:0000259" key="1">
    <source>
        <dbReference type="Pfam" id="PF01863"/>
    </source>
</evidence>
<protein>
    <submittedName>
        <fullName evidence="2">M48 family metallopeptidase</fullName>
    </submittedName>
</protein>
<dbReference type="InterPro" id="IPR053136">
    <property type="entry name" value="UTP_pyrophosphatase-like"/>
</dbReference>
<feature type="domain" description="YgjP-like metallopeptidase" evidence="1">
    <location>
        <begin position="28"/>
        <end position="226"/>
    </location>
</feature>
<keyword evidence="3" id="KW-1185">Reference proteome</keyword>
<dbReference type="AlphaFoldDB" id="A0A850PFZ2"/>
<comment type="caution">
    <text evidence="2">The sequence shown here is derived from an EMBL/GenBank/DDBJ whole genome shotgun (WGS) entry which is preliminary data.</text>
</comment>